<feature type="chain" id="PRO_5046347740" evidence="1">
    <location>
        <begin position="26"/>
        <end position="171"/>
    </location>
</feature>
<dbReference type="Proteomes" id="UP001519887">
    <property type="component" value="Unassembled WGS sequence"/>
</dbReference>
<gene>
    <name evidence="2" type="ORF">K0U00_13285</name>
</gene>
<keyword evidence="3" id="KW-1185">Reference proteome</keyword>
<sequence>MRIRKSIIAMAIVVSILFASQSVSAAPASTLETTDVHYFIGYGYHIKSNEFFMGYLGFYWDVDSFIWTNNTDHDIAIEPWLYSPSGLQYDMDIASVDYYQLPDGRLGDLLVEPDKEGQYVYKKSLGPNDGPASPITIRPGKTAYFWIEPAEQDFSKEKNYVFWINEVPVKK</sequence>
<comment type="caution">
    <text evidence="2">The sequence shown here is derived from an EMBL/GenBank/DDBJ whole genome shotgun (WGS) entry which is preliminary data.</text>
</comment>
<feature type="signal peptide" evidence="1">
    <location>
        <begin position="1"/>
        <end position="25"/>
    </location>
</feature>
<protein>
    <submittedName>
        <fullName evidence="2">Uncharacterized protein</fullName>
    </submittedName>
</protein>
<dbReference type="RefSeq" id="WP_210044634.1">
    <property type="nucleotide sequence ID" value="NZ_JBHLVU010000077.1"/>
</dbReference>
<dbReference type="EMBL" id="JAHZIK010000288">
    <property type="protein sequence ID" value="MBW7455009.1"/>
    <property type="molecule type" value="Genomic_DNA"/>
</dbReference>
<evidence type="ECO:0000313" key="2">
    <source>
        <dbReference type="EMBL" id="MBW7455009.1"/>
    </source>
</evidence>
<evidence type="ECO:0000256" key="1">
    <source>
        <dbReference type="SAM" id="SignalP"/>
    </source>
</evidence>
<proteinExistence type="predicted"/>
<accession>A0ABS7C278</accession>
<keyword evidence="1" id="KW-0732">Signal</keyword>
<name>A0ABS7C278_9BACL</name>
<reference evidence="2 3" key="1">
    <citation type="submission" date="2021-07" db="EMBL/GenBank/DDBJ databases">
        <title>Paenibacillus radiodurans sp. nov., isolated from the southeastern edge of Tengger Desert.</title>
        <authorList>
            <person name="Zhang G."/>
        </authorList>
    </citation>
    <scope>NUCLEOTIDE SEQUENCE [LARGE SCALE GENOMIC DNA]</scope>
    <source>
        <strain evidence="2 3">CCM 7311</strain>
    </source>
</reference>
<organism evidence="2 3">
    <name type="scientific">Paenibacillus sepulcri</name>
    <dbReference type="NCBI Taxonomy" id="359917"/>
    <lineage>
        <taxon>Bacteria</taxon>
        <taxon>Bacillati</taxon>
        <taxon>Bacillota</taxon>
        <taxon>Bacilli</taxon>
        <taxon>Bacillales</taxon>
        <taxon>Paenibacillaceae</taxon>
        <taxon>Paenibacillus</taxon>
    </lineage>
</organism>
<evidence type="ECO:0000313" key="3">
    <source>
        <dbReference type="Proteomes" id="UP001519887"/>
    </source>
</evidence>